<name>A0A8J2NJI4_9HEXA</name>
<dbReference type="AlphaFoldDB" id="A0A8J2NJI4"/>
<reference evidence="1" key="1">
    <citation type="submission" date="2021-06" db="EMBL/GenBank/DDBJ databases">
        <authorList>
            <person name="Hodson N. C."/>
            <person name="Mongue J. A."/>
            <person name="Jaron S. K."/>
        </authorList>
    </citation>
    <scope>NUCLEOTIDE SEQUENCE</scope>
</reference>
<organism evidence="1 2">
    <name type="scientific">Allacma fusca</name>
    <dbReference type="NCBI Taxonomy" id="39272"/>
    <lineage>
        <taxon>Eukaryota</taxon>
        <taxon>Metazoa</taxon>
        <taxon>Ecdysozoa</taxon>
        <taxon>Arthropoda</taxon>
        <taxon>Hexapoda</taxon>
        <taxon>Collembola</taxon>
        <taxon>Symphypleona</taxon>
        <taxon>Sminthuridae</taxon>
        <taxon>Allacma</taxon>
    </lineage>
</organism>
<evidence type="ECO:0000313" key="1">
    <source>
        <dbReference type="EMBL" id="CAG7704354.1"/>
    </source>
</evidence>
<evidence type="ECO:0000313" key="2">
    <source>
        <dbReference type="Proteomes" id="UP000708208"/>
    </source>
</evidence>
<accession>A0A8J2NJI4</accession>
<sequence length="49" mass="5300">ADLEGYDINQAKSVAGIQKFLWMARTFVDAVKGDKFKGGILVNGQLQTG</sequence>
<feature type="non-terminal residue" evidence="1">
    <location>
        <position position="1"/>
    </location>
</feature>
<feature type="non-terminal residue" evidence="1">
    <location>
        <position position="49"/>
    </location>
</feature>
<dbReference type="Proteomes" id="UP000708208">
    <property type="component" value="Unassembled WGS sequence"/>
</dbReference>
<dbReference type="EMBL" id="CAJVCH010028559">
    <property type="protein sequence ID" value="CAG7704354.1"/>
    <property type="molecule type" value="Genomic_DNA"/>
</dbReference>
<protein>
    <submittedName>
        <fullName evidence="1">Uncharacterized protein</fullName>
    </submittedName>
</protein>
<gene>
    <name evidence="1" type="ORF">AFUS01_LOCUS4573</name>
</gene>
<proteinExistence type="predicted"/>
<keyword evidence="2" id="KW-1185">Reference proteome</keyword>
<comment type="caution">
    <text evidence="1">The sequence shown here is derived from an EMBL/GenBank/DDBJ whole genome shotgun (WGS) entry which is preliminary data.</text>
</comment>